<gene>
    <name evidence="2" type="ORF">NTEN_LOCUS19910</name>
</gene>
<evidence type="ECO:0000256" key="1">
    <source>
        <dbReference type="SAM" id="MobiDB-lite"/>
    </source>
</evidence>
<organism evidence="2 3">
    <name type="scientific">Nesidiocoris tenuis</name>
    <dbReference type="NCBI Taxonomy" id="355587"/>
    <lineage>
        <taxon>Eukaryota</taxon>
        <taxon>Metazoa</taxon>
        <taxon>Ecdysozoa</taxon>
        <taxon>Arthropoda</taxon>
        <taxon>Hexapoda</taxon>
        <taxon>Insecta</taxon>
        <taxon>Pterygota</taxon>
        <taxon>Neoptera</taxon>
        <taxon>Paraneoptera</taxon>
        <taxon>Hemiptera</taxon>
        <taxon>Heteroptera</taxon>
        <taxon>Panheteroptera</taxon>
        <taxon>Cimicomorpha</taxon>
        <taxon>Miridae</taxon>
        <taxon>Dicyphina</taxon>
        <taxon>Nesidiocoris</taxon>
    </lineage>
</organism>
<accession>A0A6H5HFK8</accession>
<keyword evidence="3" id="KW-1185">Reference proteome</keyword>
<dbReference type="AlphaFoldDB" id="A0A6H5HFK8"/>
<name>A0A6H5HFK8_9HEMI</name>
<protein>
    <submittedName>
        <fullName evidence="2">Uncharacterized protein</fullName>
    </submittedName>
</protein>
<reference evidence="2 3" key="1">
    <citation type="submission" date="2020-02" db="EMBL/GenBank/DDBJ databases">
        <authorList>
            <person name="Ferguson B K."/>
        </authorList>
    </citation>
    <scope>NUCLEOTIDE SEQUENCE [LARGE SCALE GENOMIC DNA]</scope>
</reference>
<evidence type="ECO:0000313" key="3">
    <source>
        <dbReference type="Proteomes" id="UP000479000"/>
    </source>
</evidence>
<sequence>MKAVGPSGSWEVREFPLFSSQKKKIRRSEKCVKSFKESNKLKKFKIGSRQYNFPSLHEQADVYSQMDDGDPRSPCIAESTIAGRSSKHAISISPIDGSQSLDTGDAITRSAGRPHCTSRPVASLAEPGGQLRLSTFPGNPGRPASRADAARREFLHAGNCLNC</sequence>
<proteinExistence type="predicted"/>
<dbReference type="Proteomes" id="UP000479000">
    <property type="component" value="Unassembled WGS sequence"/>
</dbReference>
<evidence type="ECO:0000313" key="2">
    <source>
        <dbReference type="EMBL" id="CAB0015570.1"/>
    </source>
</evidence>
<feature type="region of interest" description="Disordered" evidence="1">
    <location>
        <begin position="87"/>
        <end position="148"/>
    </location>
</feature>
<dbReference type="EMBL" id="CADCXU010029235">
    <property type="protein sequence ID" value="CAB0015570.1"/>
    <property type="molecule type" value="Genomic_DNA"/>
</dbReference>